<keyword evidence="7 12" id="KW-0326">Glycosidase</keyword>
<evidence type="ECO:0000256" key="6">
    <source>
        <dbReference type="ARBA" id="ARBA00023277"/>
    </source>
</evidence>
<comment type="caution">
    <text evidence="13">The sequence shown here is derived from an EMBL/GenBank/DDBJ whole genome shotgun (WGS) entry which is preliminary data.</text>
</comment>
<feature type="binding site" evidence="10">
    <location>
        <position position="398"/>
    </location>
    <ligand>
        <name>substrate</name>
    </ligand>
</feature>
<evidence type="ECO:0000256" key="7">
    <source>
        <dbReference type="ARBA" id="ARBA00023295"/>
    </source>
</evidence>
<dbReference type="NCBIfam" id="TIGR03356">
    <property type="entry name" value="BGL"/>
    <property type="match status" value="1"/>
</dbReference>
<dbReference type="PRINTS" id="PR00131">
    <property type="entry name" value="GLHYDRLASE1"/>
</dbReference>
<sequence length="444" mass="49676">MPTEAAFSWPREFVWGVSTSSYQIEGAVAEDGRAPSIWDTRCRMAGKIANGDSGDVACDHYHRYPQDVALMRELGIGAYRFSVAWPRVLPRGRGQVNEKGLDFYDRLIDAVLAAGIEPWLCLYHWDLPQALDDLGGWTNRDCAGWYADYAALIARRFGDRVQRWATFNEFSVFTLFGYAIDWSAPGVTDRDAHLRAIHHVNLAHGLGVGVLRDLLPQASIGAIHNRQVVWPEQDCDADRAAAALLDEHWNRAFPDPQLLGHYPPQIAAAIEPYVRGGDMATICRRLDWFGLNHYGPIFAKADPQCTWNFAWGEAPADAPRSALGWPTWPAAFRDELIDLSRRYRLPIYVTENGAGGSDSVGADGAVDDPARVAYLRDYTGALREALQAGADVRGYFVWSLLDNFEWGSGYGPRFGLVHVDYTTQQRTPKTSFGWYRAFIRDARG</sequence>
<feature type="binding site" evidence="10">
    <location>
        <begin position="405"/>
        <end position="406"/>
    </location>
    <ligand>
        <name>substrate</name>
    </ligand>
</feature>
<keyword evidence="14" id="KW-1185">Reference proteome</keyword>
<reference evidence="13 14" key="1">
    <citation type="submission" date="2018-05" db="EMBL/GenBank/DDBJ databases">
        <title>Genomic Encyclopedia of Type Strains, Phase IV (KMG-IV): sequencing the most valuable type-strain genomes for metagenomic binning, comparative biology and taxonomic classification.</title>
        <authorList>
            <person name="Goeker M."/>
        </authorList>
    </citation>
    <scope>NUCLEOTIDE SEQUENCE [LARGE SCALE GENOMIC DNA]</scope>
    <source>
        <strain evidence="13 14">DSM 23606</strain>
    </source>
</reference>
<comment type="catalytic activity">
    <reaction evidence="1 12">
        <text>Hydrolysis of terminal, non-reducing beta-D-glucosyl residues with release of beta-D-glucose.</text>
        <dbReference type="EC" id="3.2.1.21"/>
    </reaction>
</comment>
<proteinExistence type="inferred from homology"/>
<evidence type="ECO:0000256" key="10">
    <source>
        <dbReference type="PIRSR" id="PIRSR617736-2"/>
    </source>
</evidence>
<protein>
    <recommendedName>
        <fullName evidence="3 12">Beta-glucosidase</fullName>
        <ecNumber evidence="3 12">3.2.1.21</ecNumber>
    </recommendedName>
</protein>
<evidence type="ECO:0000256" key="5">
    <source>
        <dbReference type="ARBA" id="ARBA00023001"/>
    </source>
</evidence>
<evidence type="ECO:0000256" key="1">
    <source>
        <dbReference type="ARBA" id="ARBA00000448"/>
    </source>
</evidence>
<evidence type="ECO:0000313" key="14">
    <source>
        <dbReference type="Proteomes" id="UP000246569"/>
    </source>
</evidence>
<comment type="similarity">
    <text evidence="2 12">Belongs to the glycosyl hydrolase 1 family.</text>
</comment>
<dbReference type="GO" id="GO:0008422">
    <property type="term" value="F:beta-glucosidase activity"/>
    <property type="evidence" value="ECO:0007669"/>
    <property type="project" value="UniProtKB-EC"/>
</dbReference>
<dbReference type="InterPro" id="IPR033132">
    <property type="entry name" value="GH_1_N_CS"/>
</dbReference>
<dbReference type="InterPro" id="IPR017736">
    <property type="entry name" value="Glyco_hydro_1_beta-glucosidase"/>
</dbReference>
<name>A0A317MX29_9GAMM</name>
<dbReference type="InterPro" id="IPR017853">
    <property type="entry name" value="GH"/>
</dbReference>
<evidence type="ECO:0000256" key="3">
    <source>
        <dbReference type="ARBA" id="ARBA00012744"/>
    </source>
</evidence>
<keyword evidence="5" id="KW-0136">Cellulose degradation</keyword>
<keyword evidence="4 12" id="KW-0378">Hydrolase</keyword>
<feature type="active site" description="Proton donor" evidence="9">
    <location>
        <position position="169"/>
    </location>
</feature>
<dbReference type="Gene3D" id="3.20.20.80">
    <property type="entry name" value="Glycosidases"/>
    <property type="match status" value="1"/>
</dbReference>
<accession>A0A317MX29</accession>
<dbReference type="Pfam" id="PF00232">
    <property type="entry name" value="Glyco_hydro_1"/>
    <property type="match status" value="1"/>
</dbReference>
<keyword evidence="6" id="KW-0119">Carbohydrate metabolism</keyword>
<feature type="binding site" evidence="10">
    <location>
        <position position="294"/>
    </location>
    <ligand>
        <name>substrate</name>
    </ligand>
</feature>
<dbReference type="PROSITE" id="PS00572">
    <property type="entry name" value="GLYCOSYL_HYDROL_F1_1"/>
    <property type="match status" value="1"/>
</dbReference>
<dbReference type="EMBL" id="QGTJ01000003">
    <property type="protein sequence ID" value="PWV63446.1"/>
    <property type="molecule type" value="Genomic_DNA"/>
</dbReference>
<feature type="binding site" evidence="10">
    <location>
        <position position="124"/>
    </location>
    <ligand>
        <name>substrate</name>
    </ligand>
</feature>
<feature type="active site" description="Nucleophile" evidence="9 11">
    <location>
        <position position="351"/>
    </location>
</feature>
<evidence type="ECO:0000256" key="9">
    <source>
        <dbReference type="PIRSR" id="PIRSR617736-1"/>
    </source>
</evidence>
<dbReference type="InterPro" id="IPR018120">
    <property type="entry name" value="Glyco_hydro_1_AS"/>
</dbReference>
<dbReference type="GO" id="GO:0005829">
    <property type="term" value="C:cytosol"/>
    <property type="evidence" value="ECO:0007669"/>
    <property type="project" value="TreeGrafter"/>
</dbReference>
<evidence type="ECO:0000256" key="12">
    <source>
        <dbReference type="RuleBase" id="RU361175"/>
    </source>
</evidence>
<dbReference type="GO" id="GO:0030245">
    <property type="term" value="P:cellulose catabolic process"/>
    <property type="evidence" value="ECO:0007669"/>
    <property type="project" value="UniProtKB-KW"/>
</dbReference>
<dbReference type="EC" id="3.2.1.21" evidence="3 12"/>
<evidence type="ECO:0000256" key="4">
    <source>
        <dbReference type="ARBA" id="ARBA00022801"/>
    </source>
</evidence>
<dbReference type="RefSeq" id="WP_110017931.1">
    <property type="nucleotide sequence ID" value="NZ_QGTJ01000003.1"/>
</dbReference>
<evidence type="ECO:0000256" key="11">
    <source>
        <dbReference type="PROSITE-ProRule" id="PRU10055"/>
    </source>
</evidence>
<evidence type="ECO:0000256" key="8">
    <source>
        <dbReference type="ARBA" id="ARBA00023326"/>
    </source>
</evidence>
<feature type="binding site" evidence="10">
    <location>
        <position position="168"/>
    </location>
    <ligand>
        <name>substrate</name>
    </ligand>
</feature>
<evidence type="ECO:0000256" key="2">
    <source>
        <dbReference type="ARBA" id="ARBA00010838"/>
    </source>
</evidence>
<keyword evidence="8" id="KW-0624">Polysaccharide degradation</keyword>
<dbReference type="AlphaFoldDB" id="A0A317MX29"/>
<dbReference type="InterPro" id="IPR001360">
    <property type="entry name" value="Glyco_hydro_1"/>
</dbReference>
<dbReference type="PANTHER" id="PTHR10353:SF36">
    <property type="entry name" value="LP05116P"/>
    <property type="match status" value="1"/>
</dbReference>
<organism evidence="13 14">
    <name type="scientific">Plasticicumulans acidivorans</name>
    <dbReference type="NCBI Taxonomy" id="886464"/>
    <lineage>
        <taxon>Bacteria</taxon>
        <taxon>Pseudomonadati</taxon>
        <taxon>Pseudomonadota</taxon>
        <taxon>Gammaproteobacteria</taxon>
        <taxon>Candidatus Competibacteraceae</taxon>
        <taxon>Plasticicumulans</taxon>
    </lineage>
</organism>
<dbReference type="SUPFAM" id="SSF51445">
    <property type="entry name" value="(Trans)glycosidases"/>
    <property type="match status" value="1"/>
</dbReference>
<evidence type="ECO:0000313" key="13">
    <source>
        <dbReference type="EMBL" id="PWV63446.1"/>
    </source>
</evidence>
<dbReference type="FunFam" id="3.20.20.80:FF:000004">
    <property type="entry name" value="Beta-glucosidase 6-phospho-beta-glucosidase"/>
    <property type="match status" value="1"/>
</dbReference>
<feature type="binding site" evidence="10">
    <location>
        <position position="23"/>
    </location>
    <ligand>
        <name>substrate</name>
    </ligand>
</feature>
<dbReference type="PANTHER" id="PTHR10353">
    <property type="entry name" value="GLYCOSYL HYDROLASE"/>
    <property type="match status" value="1"/>
</dbReference>
<dbReference type="OrthoDB" id="9765195at2"/>
<dbReference type="PROSITE" id="PS00653">
    <property type="entry name" value="GLYCOSYL_HYDROL_F1_2"/>
    <property type="match status" value="1"/>
</dbReference>
<dbReference type="Proteomes" id="UP000246569">
    <property type="component" value="Unassembled WGS sequence"/>
</dbReference>
<gene>
    <name evidence="13" type="ORF">C7443_103375</name>
</gene>